<dbReference type="EMBL" id="JBCPYA010000006">
    <property type="protein sequence ID" value="MEN2471472.1"/>
    <property type="molecule type" value="Genomic_DNA"/>
</dbReference>
<comment type="caution">
    <text evidence="2">The sequence shown here is derived from an EMBL/GenBank/DDBJ whole genome shotgun (WGS) entry which is preliminary data.</text>
</comment>
<evidence type="ECO:0000313" key="2">
    <source>
        <dbReference type="EMBL" id="MEN2471472.1"/>
    </source>
</evidence>
<organism evidence="2 3">
    <name type="scientific">Burkholderia theae</name>
    <dbReference type="NCBI Taxonomy" id="3143496"/>
    <lineage>
        <taxon>Bacteria</taxon>
        <taxon>Pseudomonadati</taxon>
        <taxon>Pseudomonadota</taxon>
        <taxon>Betaproteobacteria</taxon>
        <taxon>Burkholderiales</taxon>
        <taxon>Burkholderiaceae</taxon>
        <taxon>Burkholderia</taxon>
    </lineage>
</organism>
<evidence type="ECO:0008006" key="4">
    <source>
        <dbReference type="Google" id="ProtNLM"/>
    </source>
</evidence>
<keyword evidence="3" id="KW-1185">Reference proteome</keyword>
<dbReference type="RefSeq" id="WP_343492633.1">
    <property type="nucleotide sequence ID" value="NZ_JBCPYA010000006.1"/>
</dbReference>
<dbReference type="Proteomes" id="UP001466933">
    <property type="component" value="Unassembled WGS sequence"/>
</dbReference>
<proteinExistence type="predicted"/>
<evidence type="ECO:0000313" key="3">
    <source>
        <dbReference type="Proteomes" id="UP001466933"/>
    </source>
</evidence>
<feature type="region of interest" description="Disordered" evidence="1">
    <location>
        <begin position="45"/>
        <end position="88"/>
    </location>
</feature>
<accession>A0ABU9WHE1</accession>
<reference evidence="2 3" key="1">
    <citation type="submission" date="2024-05" db="EMBL/GenBank/DDBJ databases">
        <title>Burkholderia sp. Nov. a novel bacteria isolated from rhizosphere soil of Camellia sinensis.</title>
        <authorList>
            <person name="Dong Y."/>
        </authorList>
    </citation>
    <scope>NUCLEOTIDE SEQUENCE [LARGE SCALE GENOMIC DNA]</scope>
    <source>
        <strain evidence="2 3">GS2Y</strain>
    </source>
</reference>
<evidence type="ECO:0000256" key="1">
    <source>
        <dbReference type="SAM" id="MobiDB-lite"/>
    </source>
</evidence>
<feature type="compositionally biased region" description="Basic and acidic residues" evidence="1">
    <location>
        <begin position="50"/>
        <end position="68"/>
    </location>
</feature>
<name>A0ABU9WHE1_9BURK</name>
<gene>
    <name evidence="2" type="ORF">VOI36_16345</name>
</gene>
<sequence>MPGVVVPLAFVLADADHAAILCANTGCLRERRCAVRFTGSFTSVEDGDPVAERMTEKQTPRPDERERGVSLAVRGPESAHVGPAYWPK</sequence>
<protein>
    <recommendedName>
        <fullName evidence="4">Transcriptional regulator</fullName>
    </recommendedName>
</protein>